<name>A0A4Y7LEI3_PAPSO</name>
<proteinExistence type="predicted"/>
<evidence type="ECO:0000313" key="2">
    <source>
        <dbReference type="Proteomes" id="UP000316621"/>
    </source>
</evidence>
<organism evidence="1 2">
    <name type="scientific">Papaver somniferum</name>
    <name type="common">Opium poppy</name>
    <dbReference type="NCBI Taxonomy" id="3469"/>
    <lineage>
        <taxon>Eukaryota</taxon>
        <taxon>Viridiplantae</taxon>
        <taxon>Streptophyta</taxon>
        <taxon>Embryophyta</taxon>
        <taxon>Tracheophyta</taxon>
        <taxon>Spermatophyta</taxon>
        <taxon>Magnoliopsida</taxon>
        <taxon>Ranunculales</taxon>
        <taxon>Papaveraceae</taxon>
        <taxon>Papaveroideae</taxon>
        <taxon>Papaver</taxon>
    </lineage>
</organism>
<dbReference type="Gramene" id="RZC83102">
    <property type="protein sequence ID" value="RZC83102"/>
    <property type="gene ID" value="C5167_045888"/>
</dbReference>
<dbReference type="AlphaFoldDB" id="A0A4Y7LEI3"/>
<evidence type="ECO:0000313" key="1">
    <source>
        <dbReference type="EMBL" id="RZC83102.1"/>
    </source>
</evidence>
<keyword evidence="2" id="KW-1185">Reference proteome</keyword>
<dbReference type="EMBL" id="CM010725">
    <property type="protein sequence ID" value="RZC83102.1"/>
    <property type="molecule type" value="Genomic_DNA"/>
</dbReference>
<accession>A0A4Y7LEI3</accession>
<sequence>MEHILITTYSFGNQYGGGVEGGDGHGGAIWGGGGCGGAIEGGKGAGFILNSSTHPLKSTRNGLV</sequence>
<dbReference type="Proteomes" id="UP000316621">
    <property type="component" value="Chromosome 11"/>
</dbReference>
<gene>
    <name evidence="1" type="ORF">C5167_045888</name>
</gene>
<reference evidence="1 2" key="1">
    <citation type="journal article" date="2018" name="Science">
        <title>The opium poppy genome and morphinan production.</title>
        <authorList>
            <person name="Guo L."/>
            <person name="Winzer T."/>
            <person name="Yang X."/>
            <person name="Li Y."/>
            <person name="Ning Z."/>
            <person name="He Z."/>
            <person name="Teodor R."/>
            <person name="Lu Y."/>
            <person name="Bowser T.A."/>
            <person name="Graham I.A."/>
            <person name="Ye K."/>
        </authorList>
    </citation>
    <scope>NUCLEOTIDE SEQUENCE [LARGE SCALE GENOMIC DNA]</scope>
    <source>
        <strain evidence="2">cv. HN1</strain>
        <tissue evidence="1">Leaves</tissue>
    </source>
</reference>
<protein>
    <submittedName>
        <fullName evidence="1">Uncharacterized protein</fullName>
    </submittedName>
</protein>